<dbReference type="GO" id="GO:0016787">
    <property type="term" value="F:hydrolase activity"/>
    <property type="evidence" value="ECO:0007669"/>
    <property type="project" value="UniProtKB-KW"/>
</dbReference>
<dbReference type="InterPro" id="IPR033140">
    <property type="entry name" value="Lipase_GDXG_put_SER_AS"/>
</dbReference>
<dbReference type="InterPro" id="IPR050300">
    <property type="entry name" value="GDXG_lipolytic_enzyme"/>
</dbReference>
<protein>
    <submittedName>
        <fullName evidence="5">Alpha/beta hydrolase</fullName>
    </submittedName>
</protein>
<dbReference type="InterPro" id="IPR013094">
    <property type="entry name" value="AB_hydrolase_3"/>
</dbReference>
<dbReference type="SUPFAM" id="SSF53474">
    <property type="entry name" value="alpha/beta-Hydrolases"/>
    <property type="match status" value="1"/>
</dbReference>
<evidence type="ECO:0000313" key="6">
    <source>
        <dbReference type="Proteomes" id="UP000234845"/>
    </source>
</evidence>
<dbReference type="EMBL" id="PKLZ01000002">
    <property type="protein sequence ID" value="PLW83613.1"/>
    <property type="molecule type" value="Genomic_DNA"/>
</dbReference>
<sequence length="299" mass="32616">MLQTLKVWLLRRYYRFTSQRAWRGQFTDAPYSTLQLPVSGAAIGARVYSSQQGAELPLVVYFHGGGWVIGDLDTHHAFCQQLRRHSGCSVVAIDYRLAPEHPCPAAIEDCRAATEWLAQHLESPGPNNGTVVVAGDSAGAHLACCTALNPEPATRSRLAGALLLYPVADHYNVPYPSYIERATGQALTSKLMRWFWDTWLAGQSVDTAAARGAFPLRSTELAQLPATLLITAEYDPLRDEGQRLDEYLRGAGVAVTSEHYAQAEHGFACSQGPTADFQHALTLISRWLGSLPPAQGAGR</sequence>
<evidence type="ECO:0000256" key="3">
    <source>
        <dbReference type="PROSITE-ProRule" id="PRU10038"/>
    </source>
</evidence>
<dbReference type="Pfam" id="PF07859">
    <property type="entry name" value="Abhydrolase_3"/>
    <property type="match status" value="1"/>
</dbReference>
<dbReference type="AlphaFoldDB" id="A0A2N5Y5E3"/>
<keyword evidence="2 5" id="KW-0378">Hydrolase</keyword>
<comment type="caution">
    <text evidence="5">The sequence shown here is derived from an EMBL/GenBank/DDBJ whole genome shotgun (WGS) entry which is preliminary data.</text>
</comment>
<name>A0A2N5Y5E3_9GAMM</name>
<keyword evidence="6" id="KW-1185">Reference proteome</keyword>
<comment type="similarity">
    <text evidence="1">Belongs to the 'GDXG' lipolytic enzyme family.</text>
</comment>
<evidence type="ECO:0000256" key="2">
    <source>
        <dbReference type="ARBA" id="ARBA00022801"/>
    </source>
</evidence>
<dbReference type="InterPro" id="IPR029058">
    <property type="entry name" value="AB_hydrolase_fold"/>
</dbReference>
<dbReference type="PANTHER" id="PTHR48081:SF8">
    <property type="entry name" value="ALPHA_BETA HYDROLASE FOLD-3 DOMAIN-CONTAINING PROTEIN-RELATED"/>
    <property type="match status" value="1"/>
</dbReference>
<feature type="active site" evidence="3">
    <location>
        <position position="137"/>
    </location>
</feature>
<feature type="domain" description="Alpha/beta hydrolase fold-3" evidence="4">
    <location>
        <begin position="59"/>
        <end position="268"/>
    </location>
</feature>
<dbReference type="RefSeq" id="WP_101520294.1">
    <property type="nucleotide sequence ID" value="NZ_PKLZ01000002.1"/>
</dbReference>
<dbReference type="Proteomes" id="UP000234845">
    <property type="component" value="Unassembled WGS sequence"/>
</dbReference>
<dbReference type="OrthoDB" id="9806180at2"/>
<dbReference type="PROSITE" id="PS01173">
    <property type="entry name" value="LIPASE_GDXG_HIS"/>
    <property type="match status" value="1"/>
</dbReference>
<evidence type="ECO:0000313" key="5">
    <source>
        <dbReference type="EMBL" id="PLW83613.1"/>
    </source>
</evidence>
<evidence type="ECO:0000259" key="4">
    <source>
        <dbReference type="Pfam" id="PF07859"/>
    </source>
</evidence>
<dbReference type="PANTHER" id="PTHR48081">
    <property type="entry name" value="AB HYDROLASE SUPERFAMILY PROTEIN C4A8.06C"/>
    <property type="match status" value="1"/>
</dbReference>
<accession>A0A2N5Y5E3</accession>
<evidence type="ECO:0000256" key="1">
    <source>
        <dbReference type="ARBA" id="ARBA00010515"/>
    </source>
</evidence>
<dbReference type="PROSITE" id="PS01174">
    <property type="entry name" value="LIPASE_GDXG_SER"/>
    <property type="match status" value="1"/>
</dbReference>
<proteinExistence type="inferred from homology"/>
<reference evidence="6" key="1">
    <citation type="submission" date="2017-11" db="EMBL/GenBank/DDBJ databases">
        <title>The draft genome sequence of Chromatocurvus sp. F02.</title>
        <authorList>
            <person name="Du Z.-J."/>
            <person name="Chang Y.-Q."/>
        </authorList>
    </citation>
    <scope>NUCLEOTIDE SEQUENCE [LARGE SCALE GENOMIC DNA]</scope>
    <source>
        <strain evidence="6">F02</strain>
    </source>
</reference>
<dbReference type="InterPro" id="IPR002168">
    <property type="entry name" value="Lipase_GDXG_HIS_AS"/>
</dbReference>
<organism evidence="5 6">
    <name type="scientific">Kineobactrum sediminis</name>
    <dbReference type="NCBI Taxonomy" id="1905677"/>
    <lineage>
        <taxon>Bacteria</taxon>
        <taxon>Pseudomonadati</taxon>
        <taxon>Pseudomonadota</taxon>
        <taxon>Gammaproteobacteria</taxon>
        <taxon>Cellvibrionales</taxon>
        <taxon>Halieaceae</taxon>
        <taxon>Kineobactrum</taxon>
    </lineage>
</organism>
<dbReference type="Gene3D" id="3.40.50.1820">
    <property type="entry name" value="alpha/beta hydrolase"/>
    <property type="match status" value="1"/>
</dbReference>
<gene>
    <name evidence="5" type="ORF">CWI75_04485</name>
</gene>